<dbReference type="Gene3D" id="3.40.1350.10">
    <property type="match status" value="1"/>
</dbReference>
<organism evidence="3 4">
    <name type="scientific">Halanaerobium congolense</name>
    <dbReference type="NCBI Taxonomy" id="54121"/>
    <lineage>
        <taxon>Bacteria</taxon>
        <taxon>Bacillati</taxon>
        <taxon>Bacillota</taxon>
        <taxon>Clostridia</taxon>
        <taxon>Halanaerobiales</taxon>
        <taxon>Halanaerobiaceae</taxon>
        <taxon>Halanaerobium</taxon>
    </lineage>
</organism>
<gene>
    <name evidence="2" type="ORF">SAMN04488598_1389</name>
    <name evidence="3" type="ORF">SAMN04515652_1389</name>
</gene>
<dbReference type="EMBL" id="FNBJ01000038">
    <property type="protein sequence ID" value="SDG01603.1"/>
    <property type="molecule type" value="Genomic_DNA"/>
</dbReference>
<feature type="domain" description="DUF5655" evidence="1">
    <location>
        <begin position="184"/>
        <end position="293"/>
    </location>
</feature>
<dbReference type="RefSeq" id="WP_089720789.1">
    <property type="nucleotide sequence ID" value="NZ_FNBJ01000038.1"/>
</dbReference>
<dbReference type="InterPro" id="IPR011856">
    <property type="entry name" value="tRNA_endonuc-like_dom_sf"/>
</dbReference>
<sequence length="296" mass="34701">MSFIPYKIKDDGKMKQLKKKDFKLEKELQSLVEENLKELFGITFLATEYSTGQRHGGRMDTIGIDENNSPVILEYKRNKNQNIINQALFYLDWLVDHKSAFELLVRDTLNQKIEIDWSSPRVLCIAEEFNKYDTYAVDQMKRPIELIQYRIFEDDLFALDILTAAEESKGNNKSSTNKDYSVDYHLKNGSERIKRLFDELRDFTIELADDVVESPRKFYIAYRIIRNFLCIDIHKEHLLIYLRIEPAEVDLEHHMLRDVSEIGHFGTGDLEVRVESEDDIELAKDLVEKAYDNSGS</sequence>
<evidence type="ECO:0000313" key="2">
    <source>
        <dbReference type="EMBL" id="SDG01603.1"/>
    </source>
</evidence>
<name>A0A1I0CJG7_9FIRM</name>
<evidence type="ECO:0000313" key="4">
    <source>
        <dbReference type="Proteomes" id="UP000198612"/>
    </source>
</evidence>
<protein>
    <submittedName>
        <fullName evidence="3">Predicted transport protein</fullName>
    </submittedName>
</protein>
<reference evidence="4 5" key="1">
    <citation type="submission" date="2016-10" db="EMBL/GenBank/DDBJ databases">
        <authorList>
            <person name="Varghese N."/>
            <person name="Submissions S."/>
        </authorList>
    </citation>
    <scope>NUCLEOTIDE SEQUENCE [LARGE SCALE GENOMIC DNA]</scope>
    <source>
        <strain evidence="2 5">WG2</strain>
        <strain evidence="3 4">WG5</strain>
    </source>
</reference>
<keyword evidence="5" id="KW-1185">Reference proteome</keyword>
<dbReference type="AlphaFoldDB" id="A0A1I0CJG7"/>
<proteinExistence type="predicted"/>
<dbReference type="Pfam" id="PF18899">
    <property type="entry name" value="DUF5655"/>
    <property type="match status" value="1"/>
</dbReference>
<accession>A0A1I0CJG7</accession>
<evidence type="ECO:0000259" key="1">
    <source>
        <dbReference type="Pfam" id="PF18899"/>
    </source>
</evidence>
<evidence type="ECO:0000313" key="5">
    <source>
        <dbReference type="Proteomes" id="UP000199519"/>
    </source>
</evidence>
<dbReference type="InterPro" id="IPR043714">
    <property type="entry name" value="DUF5655"/>
</dbReference>
<dbReference type="GO" id="GO:0003676">
    <property type="term" value="F:nucleic acid binding"/>
    <property type="evidence" value="ECO:0007669"/>
    <property type="project" value="InterPro"/>
</dbReference>
<evidence type="ECO:0000313" key="3">
    <source>
        <dbReference type="EMBL" id="SET19755.1"/>
    </source>
</evidence>
<dbReference type="Proteomes" id="UP000198612">
    <property type="component" value="Unassembled WGS sequence"/>
</dbReference>
<dbReference type="Proteomes" id="UP000199519">
    <property type="component" value="Unassembled WGS sequence"/>
</dbReference>
<dbReference type="EMBL" id="FOHG01000038">
    <property type="protein sequence ID" value="SET19755.1"/>
    <property type="molecule type" value="Genomic_DNA"/>
</dbReference>